<dbReference type="SMART" id="SM00066">
    <property type="entry name" value="GAL4"/>
    <property type="match status" value="1"/>
</dbReference>
<name>A0A9X0B667_9EURO</name>
<dbReference type="EMBL" id="JAPZBS010000001">
    <property type="protein sequence ID" value="KAJ5389482.1"/>
    <property type="molecule type" value="Genomic_DNA"/>
</dbReference>
<dbReference type="GeneID" id="81432658"/>
<reference evidence="6" key="1">
    <citation type="submission" date="2022-11" db="EMBL/GenBank/DDBJ databases">
        <authorList>
            <person name="Petersen C."/>
        </authorList>
    </citation>
    <scope>NUCLEOTIDE SEQUENCE</scope>
    <source>
        <strain evidence="6">IBT 29864</strain>
    </source>
</reference>
<accession>A0A9X0B667</accession>
<dbReference type="Pfam" id="PF11951">
    <property type="entry name" value="Fungal_trans_2"/>
    <property type="match status" value="1"/>
</dbReference>
<sequence length="389" mass="43445">MATRRSHQKSRHGCSNCKRRRVKCDERRPYCQNCTQRNDTCVYIAPVPFVFAGKSERSGRSSPNITRDVRSSSEASSSVNSYISASGATTGAPPLNLAHLELELQWITHTHKLFARNEETRKVWEIPVLQEALHSPFLMHGILAISALHLAYLRQDERQAEWISIAIAHKSTALSIFSEQLHNIDESNARAMTSFAGIAVVFSFASALHCSDSDDGPSLNALIDILMLARGVQTVGNQAMGFLRHSNFAPLFNITDPGATVPDDVLTALNTLDDLNVQYGQQTEGHNVKSYERAICTMKELAPFTYAEPTSLTVVGGWAIRAPPEFLEGLKNREPFALVVLAHFCVFLHITRENWCIGSWGRRILGEIVLILEADWQRHIKWAVVQVLR</sequence>
<keyword evidence="4" id="KW-0539">Nucleus</keyword>
<dbReference type="InterPro" id="IPR001138">
    <property type="entry name" value="Zn2Cys6_DnaBD"/>
</dbReference>
<dbReference type="SUPFAM" id="SSF57701">
    <property type="entry name" value="Zn2/Cys6 DNA-binding domain"/>
    <property type="match status" value="1"/>
</dbReference>
<protein>
    <recommendedName>
        <fullName evidence="5">Zn(2)-C6 fungal-type domain-containing protein</fullName>
    </recommendedName>
</protein>
<keyword evidence="7" id="KW-1185">Reference proteome</keyword>
<proteinExistence type="predicted"/>
<dbReference type="PANTHER" id="PTHR47784:SF5">
    <property type="entry name" value="STEROL UPTAKE CONTROL PROTEIN 2"/>
    <property type="match status" value="1"/>
</dbReference>
<dbReference type="InterPro" id="IPR036864">
    <property type="entry name" value="Zn2-C6_fun-type_DNA-bd_sf"/>
</dbReference>
<evidence type="ECO:0000256" key="1">
    <source>
        <dbReference type="ARBA" id="ARBA00023015"/>
    </source>
</evidence>
<dbReference type="Pfam" id="PF00172">
    <property type="entry name" value="Zn_clus"/>
    <property type="match status" value="1"/>
</dbReference>
<dbReference type="RefSeq" id="XP_056560210.1">
    <property type="nucleotide sequence ID" value="XM_056693481.1"/>
</dbReference>
<dbReference type="InterPro" id="IPR021858">
    <property type="entry name" value="Fun_TF"/>
</dbReference>
<dbReference type="Gene3D" id="4.10.240.10">
    <property type="entry name" value="Zn(2)-C6 fungal-type DNA-binding domain"/>
    <property type="match status" value="1"/>
</dbReference>
<feature type="domain" description="Zn(2)-C6 fungal-type" evidence="5">
    <location>
        <begin position="13"/>
        <end position="43"/>
    </location>
</feature>
<evidence type="ECO:0000259" key="5">
    <source>
        <dbReference type="PROSITE" id="PS50048"/>
    </source>
</evidence>
<dbReference type="GO" id="GO:0008270">
    <property type="term" value="F:zinc ion binding"/>
    <property type="evidence" value="ECO:0007669"/>
    <property type="project" value="InterPro"/>
</dbReference>
<dbReference type="CDD" id="cd00067">
    <property type="entry name" value="GAL4"/>
    <property type="match status" value="1"/>
</dbReference>
<evidence type="ECO:0000313" key="7">
    <source>
        <dbReference type="Proteomes" id="UP001147782"/>
    </source>
</evidence>
<organism evidence="6 7">
    <name type="scientific">Penicillium cataractarum</name>
    <dbReference type="NCBI Taxonomy" id="2100454"/>
    <lineage>
        <taxon>Eukaryota</taxon>
        <taxon>Fungi</taxon>
        <taxon>Dikarya</taxon>
        <taxon>Ascomycota</taxon>
        <taxon>Pezizomycotina</taxon>
        <taxon>Eurotiomycetes</taxon>
        <taxon>Eurotiomycetidae</taxon>
        <taxon>Eurotiales</taxon>
        <taxon>Aspergillaceae</taxon>
        <taxon>Penicillium</taxon>
    </lineage>
</organism>
<keyword evidence="2" id="KW-0238">DNA-binding</keyword>
<reference evidence="6" key="2">
    <citation type="journal article" date="2023" name="IMA Fungus">
        <title>Comparative genomic study of the Penicillium genus elucidates a diverse pangenome and 15 lateral gene transfer events.</title>
        <authorList>
            <person name="Petersen C."/>
            <person name="Sorensen T."/>
            <person name="Nielsen M.R."/>
            <person name="Sondergaard T.E."/>
            <person name="Sorensen J.L."/>
            <person name="Fitzpatrick D.A."/>
            <person name="Frisvad J.C."/>
            <person name="Nielsen K.L."/>
        </authorList>
    </citation>
    <scope>NUCLEOTIDE SEQUENCE</scope>
    <source>
        <strain evidence="6">IBT 29864</strain>
    </source>
</reference>
<keyword evidence="1" id="KW-0805">Transcription regulation</keyword>
<evidence type="ECO:0000313" key="6">
    <source>
        <dbReference type="EMBL" id="KAJ5389482.1"/>
    </source>
</evidence>
<evidence type="ECO:0000256" key="2">
    <source>
        <dbReference type="ARBA" id="ARBA00023125"/>
    </source>
</evidence>
<dbReference type="GO" id="GO:0001228">
    <property type="term" value="F:DNA-binding transcription activator activity, RNA polymerase II-specific"/>
    <property type="evidence" value="ECO:0007669"/>
    <property type="project" value="TreeGrafter"/>
</dbReference>
<dbReference type="InterPro" id="IPR053157">
    <property type="entry name" value="Sterol_Uptake_Regulator"/>
</dbReference>
<dbReference type="PROSITE" id="PS50048">
    <property type="entry name" value="ZN2_CY6_FUNGAL_2"/>
    <property type="match status" value="1"/>
</dbReference>
<dbReference type="PANTHER" id="PTHR47784">
    <property type="entry name" value="STEROL UPTAKE CONTROL PROTEIN 2"/>
    <property type="match status" value="1"/>
</dbReference>
<dbReference type="OrthoDB" id="4937900at2759"/>
<dbReference type="GO" id="GO:0003677">
    <property type="term" value="F:DNA binding"/>
    <property type="evidence" value="ECO:0007669"/>
    <property type="project" value="UniProtKB-KW"/>
</dbReference>
<dbReference type="PROSITE" id="PS00463">
    <property type="entry name" value="ZN2_CY6_FUNGAL_1"/>
    <property type="match status" value="1"/>
</dbReference>
<dbReference type="Proteomes" id="UP001147782">
    <property type="component" value="Unassembled WGS sequence"/>
</dbReference>
<gene>
    <name evidence="6" type="ORF">N7496_000550</name>
</gene>
<evidence type="ECO:0000256" key="3">
    <source>
        <dbReference type="ARBA" id="ARBA00023163"/>
    </source>
</evidence>
<comment type="caution">
    <text evidence="6">The sequence shown here is derived from an EMBL/GenBank/DDBJ whole genome shotgun (WGS) entry which is preliminary data.</text>
</comment>
<evidence type="ECO:0000256" key="4">
    <source>
        <dbReference type="ARBA" id="ARBA00023242"/>
    </source>
</evidence>
<dbReference type="AlphaFoldDB" id="A0A9X0B667"/>
<keyword evidence="3" id="KW-0804">Transcription</keyword>